<dbReference type="InterPro" id="IPR001180">
    <property type="entry name" value="CNH_dom"/>
</dbReference>
<reference evidence="15" key="1">
    <citation type="submission" date="2025-08" db="UniProtKB">
        <authorList>
            <consortium name="RefSeq"/>
        </authorList>
    </citation>
    <scope>IDENTIFICATION</scope>
</reference>
<evidence type="ECO:0000256" key="7">
    <source>
        <dbReference type="ARBA" id="ARBA00022840"/>
    </source>
</evidence>
<feature type="compositionally biased region" description="Low complexity" evidence="11">
    <location>
        <begin position="523"/>
        <end position="534"/>
    </location>
</feature>
<protein>
    <recommendedName>
        <fullName evidence="2">non-specific serine/threonine protein kinase</fullName>
        <ecNumber evidence="2">2.7.11.1</ecNumber>
    </recommendedName>
</protein>
<comment type="catalytic activity">
    <reaction evidence="8">
        <text>L-threonyl-[protein] + ATP = O-phospho-L-threonyl-[protein] + ADP + H(+)</text>
        <dbReference type="Rhea" id="RHEA:46608"/>
        <dbReference type="Rhea" id="RHEA-COMP:11060"/>
        <dbReference type="Rhea" id="RHEA-COMP:11605"/>
        <dbReference type="ChEBI" id="CHEBI:15378"/>
        <dbReference type="ChEBI" id="CHEBI:30013"/>
        <dbReference type="ChEBI" id="CHEBI:30616"/>
        <dbReference type="ChEBI" id="CHEBI:61977"/>
        <dbReference type="ChEBI" id="CHEBI:456216"/>
        <dbReference type="EC" id="2.7.11.1"/>
    </reaction>
</comment>
<accession>A0A6J2QUQ3</accession>
<evidence type="ECO:0000256" key="2">
    <source>
        <dbReference type="ARBA" id="ARBA00012513"/>
    </source>
</evidence>
<dbReference type="PROSITE" id="PS50011">
    <property type="entry name" value="PROTEIN_KINASE_DOM"/>
    <property type="match status" value="1"/>
</dbReference>
<dbReference type="InterPro" id="IPR000719">
    <property type="entry name" value="Prot_kinase_dom"/>
</dbReference>
<evidence type="ECO:0000256" key="3">
    <source>
        <dbReference type="ARBA" id="ARBA00022527"/>
    </source>
</evidence>
<comment type="similarity">
    <text evidence="1">Belongs to the protein kinase superfamily. STE Ser/Thr protein kinase family. STE20 subfamily.</text>
</comment>
<feature type="compositionally biased region" description="Pro residues" evidence="11">
    <location>
        <begin position="509"/>
        <end position="522"/>
    </location>
</feature>
<comment type="catalytic activity">
    <reaction evidence="9">
        <text>L-seryl-[protein] + ATP = O-phospho-L-seryl-[protein] + ADP + H(+)</text>
        <dbReference type="Rhea" id="RHEA:17989"/>
        <dbReference type="Rhea" id="RHEA-COMP:9863"/>
        <dbReference type="Rhea" id="RHEA-COMP:11604"/>
        <dbReference type="ChEBI" id="CHEBI:15378"/>
        <dbReference type="ChEBI" id="CHEBI:29999"/>
        <dbReference type="ChEBI" id="CHEBI:30616"/>
        <dbReference type="ChEBI" id="CHEBI:83421"/>
        <dbReference type="ChEBI" id="CHEBI:456216"/>
        <dbReference type="EC" id="2.7.11.1"/>
    </reaction>
</comment>
<feature type="compositionally biased region" description="Low complexity" evidence="11">
    <location>
        <begin position="696"/>
        <end position="708"/>
    </location>
</feature>
<dbReference type="PANTHER" id="PTHR47096:SF1">
    <property type="entry name" value="MISSHAPEN LIKE KINASE 1"/>
    <property type="match status" value="1"/>
</dbReference>
<evidence type="ECO:0000256" key="6">
    <source>
        <dbReference type="ARBA" id="ARBA00022777"/>
    </source>
</evidence>
<evidence type="ECO:0000256" key="10">
    <source>
        <dbReference type="PROSITE-ProRule" id="PRU10141"/>
    </source>
</evidence>
<sequence length="1260" mass="143218">MANDSPAKSLVDIDLASLRDPAGIFELVEVVGNGTYGQVYKGRHVKTGQLAAIKVMDVTEDEEEEIKLEINMLKKYSHHRNIATYYGAFIKKSPPGHDDQLWLVMEFCGAGSITDLVKNTKGNQLKEDWIGYISREILRGLAHLHAHHVIHRDIKGQNVLLTENAEVKLVDFGVSAQLDRTVGRRNTFIGTPYWMAPEVIACDENPDATYDYRSDLWSCGITAIEMAEGAPPLCDMHPMRALFLIPRNPPPRLKSKKWSKKFFSFIEGCLVKNYTQRPPTEQLLKHPFIRDQPNERQVRIQLKDHIDRTKKKRGEKDETEYEYSGSEEEEEDPPEQEGEPSSIVNVPGESTLRRDFIRLQQENKERSEALRRQQHLQEQQLREQEEYKRQLLAERQKRIEQQKEQRRRLEEQQRREREMRRQQEREQRRREQEDKRRIEEMDRRRKEEEERRRAEDEKRRNDREQEYIRRQLEEEQRHLEMLQEQLLREQAMLLADERYRKNIQGSPQIAPPSKQPPLPPRSSEPFSNGGSSSEAVAMHRPMEPQVQWSHLAALKSSNSAAPSPPPPPPPPPPPVVSRSQSFSEPGGVASSFAQLHLRSQDPHHHHHHPSPARTDPQPQHPLHHPQAHTRAEPQVSSEEVPPKVPVRTTSRSPVLSRRESPLPQQPGIQGGQRNAGGIVEQRPLWDRVEKLQPRPGSGSSSGSSNSSSQASPGDRFRPRCESPASSKSEGSPLQRPENVPKKPDEKNLARPTRPAGDADLTALAKELRAVDDVRPPHKVTDYSSSSEDSGTTDEEDDEEVDQEAGEESTSGPEDSRAGFSHGFRRRMSNGETDSAKTMLVEDSESDKSMTPSKDGTLVIRQSQSESNSMSKHKSSSSFTPFIDPRLLQISPSSGSSLNNMAFGPDGRLADPLKSDPSRKGSVVNVNPVNTRPPSDTPEIRKYKKRFNSEILCAALWGVNLLVGTESGLMLLDRSGQGKVYPLINRRRIQQMDVLEGLNVLVTISGKKNKLRVYYLSWLRNKILHNDPEVEKKQGWVNVGDLEGCVHYKVVKYERIKFLVLALKNAVEVYAWAPKPYHKFMAFKSFGDLVHKPLLVDLTVEEGQRLKVIYGSCSGFHAVDVDSGAVYDIYLPTHIQTSIQCHAIIILPNTDGIELLVCYEDEGVYVNTYGRITKDVVLQWGEMPTSVAYIRSNQIMGWGEKAIEIRSVETGHLDGVFMHKRAQRLKFLCERNDKVFFASVRTGGASQVYFMTLGRSSLMSW</sequence>
<gene>
    <name evidence="15" type="primary">LOC115016903</name>
</gene>
<feature type="compositionally biased region" description="Basic and acidic residues" evidence="11">
    <location>
        <begin position="765"/>
        <end position="780"/>
    </location>
</feature>
<dbReference type="EC" id="2.7.11.1" evidence="2"/>
<evidence type="ECO:0000259" key="13">
    <source>
        <dbReference type="PROSITE" id="PS50219"/>
    </source>
</evidence>
<feature type="domain" description="Protein kinase" evidence="12">
    <location>
        <begin position="25"/>
        <end position="289"/>
    </location>
</feature>
<dbReference type="Pfam" id="PF00780">
    <property type="entry name" value="CNH"/>
    <property type="match status" value="1"/>
</dbReference>
<feature type="region of interest" description="Disordered" evidence="11">
    <location>
        <begin position="498"/>
        <end position="856"/>
    </location>
</feature>
<dbReference type="SUPFAM" id="SSF56112">
    <property type="entry name" value="Protein kinase-like (PK-like)"/>
    <property type="match status" value="1"/>
</dbReference>
<dbReference type="InterPro" id="IPR011009">
    <property type="entry name" value="Kinase-like_dom_sf"/>
</dbReference>
<feature type="compositionally biased region" description="Basic and acidic residues" evidence="11">
    <location>
        <begin position="738"/>
        <end position="748"/>
    </location>
</feature>
<keyword evidence="3" id="KW-0723">Serine/threonine-protein kinase</keyword>
<keyword evidence="7 10" id="KW-0067">ATP-binding</keyword>
<dbReference type="SMART" id="SM00220">
    <property type="entry name" value="S_TKc"/>
    <property type="match status" value="1"/>
</dbReference>
<dbReference type="FunFam" id="1.10.510.10:FF:000003">
    <property type="entry name" value="TRAF2 and NCK-interacting protein kinase isoform 4"/>
    <property type="match status" value="1"/>
</dbReference>
<feature type="binding site" evidence="10">
    <location>
        <position position="54"/>
    </location>
    <ligand>
        <name>ATP</name>
        <dbReference type="ChEBI" id="CHEBI:30616"/>
    </ligand>
</feature>
<dbReference type="PANTHER" id="PTHR47096">
    <property type="entry name" value="MISSHAPEN LIKE KINASE 1"/>
    <property type="match status" value="1"/>
</dbReference>
<feature type="domain" description="CNH" evidence="13">
    <location>
        <begin position="947"/>
        <end position="1234"/>
    </location>
</feature>
<dbReference type="Pfam" id="PF00069">
    <property type="entry name" value="Pkinase"/>
    <property type="match status" value="1"/>
</dbReference>
<feature type="region of interest" description="Disordered" evidence="11">
    <location>
        <begin position="902"/>
        <end position="936"/>
    </location>
</feature>
<feature type="region of interest" description="Disordered" evidence="11">
    <location>
        <begin position="304"/>
        <end position="351"/>
    </location>
</feature>
<evidence type="ECO:0000256" key="8">
    <source>
        <dbReference type="ARBA" id="ARBA00047899"/>
    </source>
</evidence>
<evidence type="ECO:0000313" key="15">
    <source>
        <dbReference type="RefSeq" id="XP_029300937.1"/>
    </source>
</evidence>
<dbReference type="PROSITE" id="PS50219">
    <property type="entry name" value="CNH"/>
    <property type="match status" value="1"/>
</dbReference>
<dbReference type="PROSITE" id="PS00108">
    <property type="entry name" value="PROTEIN_KINASE_ST"/>
    <property type="match status" value="1"/>
</dbReference>
<dbReference type="InterPro" id="IPR051700">
    <property type="entry name" value="STE20_Ser-Thr_kinase"/>
</dbReference>
<dbReference type="InterPro" id="IPR017441">
    <property type="entry name" value="Protein_kinase_ATP_BS"/>
</dbReference>
<evidence type="ECO:0000259" key="12">
    <source>
        <dbReference type="PROSITE" id="PS50011"/>
    </source>
</evidence>
<dbReference type="InterPro" id="IPR008271">
    <property type="entry name" value="Ser/Thr_kinase_AS"/>
</dbReference>
<dbReference type="PROSITE" id="PS00107">
    <property type="entry name" value="PROTEIN_KINASE_ATP"/>
    <property type="match status" value="1"/>
</dbReference>
<dbReference type="Gene3D" id="3.30.200.20">
    <property type="entry name" value="Phosphorylase Kinase, domain 1"/>
    <property type="match status" value="1"/>
</dbReference>
<feature type="region of interest" description="Disordered" evidence="11">
    <location>
        <begin position="399"/>
        <end position="466"/>
    </location>
</feature>
<evidence type="ECO:0000256" key="11">
    <source>
        <dbReference type="SAM" id="MobiDB-lite"/>
    </source>
</evidence>
<dbReference type="RefSeq" id="XP_029300937.1">
    <property type="nucleotide sequence ID" value="XM_029445077.1"/>
</dbReference>
<evidence type="ECO:0000256" key="1">
    <source>
        <dbReference type="ARBA" id="ARBA00008874"/>
    </source>
</evidence>
<dbReference type="FunFam" id="3.30.200.20:FF:000006">
    <property type="entry name" value="TRAF2 and NCK-interacting protein kinase isoform 4"/>
    <property type="match status" value="1"/>
</dbReference>
<keyword evidence="14" id="KW-1185">Reference proteome</keyword>
<evidence type="ECO:0000313" key="14">
    <source>
        <dbReference type="Proteomes" id="UP000504630"/>
    </source>
</evidence>
<evidence type="ECO:0000256" key="5">
    <source>
        <dbReference type="ARBA" id="ARBA00022741"/>
    </source>
</evidence>
<keyword evidence="6 15" id="KW-0418">Kinase</keyword>
<feature type="compositionally biased region" description="Basic and acidic residues" evidence="11">
    <location>
        <begin position="683"/>
        <end position="692"/>
    </location>
</feature>
<keyword evidence="5 10" id="KW-0547">Nucleotide-binding</keyword>
<proteinExistence type="inferred from homology"/>
<feature type="compositionally biased region" description="Acidic residues" evidence="11">
    <location>
        <begin position="790"/>
        <end position="806"/>
    </location>
</feature>
<dbReference type="AlphaFoldDB" id="A0A6J2QUQ3"/>
<dbReference type="GO" id="GO:0005829">
    <property type="term" value="C:cytosol"/>
    <property type="evidence" value="ECO:0007669"/>
    <property type="project" value="TreeGrafter"/>
</dbReference>
<feature type="compositionally biased region" description="Pro residues" evidence="11">
    <location>
        <begin position="562"/>
        <end position="575"/>
    </location>
</feature>
<dbReference type="SMART" id="SM00036">
    <property type="entry name" value="CNH"/>
    <property type="match status" value="1"/>
</dbReference>
<dbReference type="GeneID" id="115016903"/>
<evidence type="ECO:0000256" key="4">
    <source>
        <dbReference type="ARBA" id="ARBA00022679"/>
    </source>
</evidence>
<dbReference type="GO" id="GO:0005524">
    <property type="term" value="F:ATP binding"/>
    <property type="evidence" value="ECO:0007669"/>
    <property type="project" value="UniProtKB-UniRule"/>
</dbReference>
<organism evidence="14 15">
    <name type="scientific">Cottoperca gobio</name>
    <name type="common">Frogmouth</name>
    <name type="synonym">Aphritis gobio</name>
    <dbReference type="NCBI Taxonomy" id="56716"/>
    <lineage>
        <taxon>Eukaryota</taxon>
        <taxon>Metazoa</taxon>
        <taxon>Chordata</taxon>
        <taxon>Craniata</taxon>
        <taxon>Vertebrata</taxon>
        <taxon>Euteleostomi</taxon>
        <taxon>Actinopterygii</taxon>
        <taxon>Neopterygii</taxon>
        <taxon>Teleostei</taxon>
        <taxon>Neoteleostei</taxon>
        <taxon>Acanthomorphata</taxon>
        <taxon>Eupercaria</taxon>
        <taxon>Perciformes</taxon>
        <taxon>Notothenioidei</taxon>
        <taxon>Bovichtidae</taxon>
        <taxon>Cottoperca</taxon>
    </lineage>
</organism>
<feature type="compositionally biased region" description="Basic and acidic residues" evidence="11">
    <location>
        <begin position="907"/>
        <end position="918"/>
    </location>
</feature>
<dbReference type="Gene3D" id="1.10.510.10">
    <property type="entry name" value="Transferase(Phosphotransferase) domain 1"/>
    <property type="match status" value="1"/>
</dbReference>
<evidence type="ECO:0000256" key="9">
    <source>
        <dbReference type="ARBA" id="ARBA00048679"/>
    </source>
</evidence>
<keyword evidence="4" id="KW-0808">Transferase</keyword>
<name>A0A6J2QUQ3_COTGO</name>
<dbReference type="Proteomes" id="UP000504630">
    <property type="component" value="Chromosome 2"/>
</dbReference>
<dbReference type="GO" id="GO:0004674">
    <property type="term" value="F:protein serine/threonine kinase activity"/>
    <property type="evidence" value="ECO:0007669"/>
    <property type="project" value="UniProtKB-KW"/>
</dbReference>
<feature type="compositionally biased region" description="Acidic residues" evidence="11">
    <location>
        <begin position="317"/>
        <end position="338"/>
    </location>
</feature>
<feature type="compositionally biased region" description="Low complexity" evidence="11">
    <location>
        <begin position="922"/>
        <end position="933"/>
    </location>
</feature>